<dbReference type="Gene3D" id="3.10.10.10">
    <property type="entry name" value="HIV Type 1 Reverse Transcriptase, subunit A, domain 1"/>
    <property type="match status" value="1"/>
</dbReference>
<dbReference type="PANTHER" id="PTHR33064">
    <property type="entry name" value="POL PROTEIN"/>
    <property type="match status" value="1"/>
</dbReference>
<dbReference type="GO" id="GO:0004190">
    <property type="term" value="F:aspartic-type endopeptidase activity"/>
    <property type="evidence" value="ECO:0007669"/>
    <property type="project" value="UniProtKB-KW"/>
</dbReference>
<evidence type="ECO:0000256" key="7">
    <source>
        <dbReference type="ARBA" id="ARBA00022801"/>
    </source>
</evidence>
<dbReference type="InterPro" id="IPR000477">
    <property type="entry name" value="RT_dom"/>
</dbReference>
<feature type="domain" description="Reverse transcriptase" evidence="9">
    <location>
        <begin position="135"/>
        <end position="315"/>
    </location>
</feature>
<dbReference type="InterPro" id="IPR051320">
    <property type="entry name" value="Viral_Replic_Matur_Polypro"/>
</dbReference>
<dbReference type="PANTHER" id="PTHR33064:SF37">
    <property type="entry name" value="RIBONUCLEASE H"/>
    <property type="match status" value="1"/>
</dbReference>
<keyword evidence="2" id="KW-0808">Transferase</keyword>
<evidence type="ECO:0000256" key="5">
    <source>
        <dbReference type="ARBA" id="ARBA00022750"/>
    </source>
</evidence>
<keyword evidence="8" id="KW-0695">RNA-directed DNA polymerase</keyword>
<evidence type="ECO:0000256" key="3">
    <source>
        <dbReference type="ARBA" id="ARBA00022695"/>
    </source>
</evidence>
<protein>
    <submittedName>
        <fullName evidence="10">ORF4 protein</fullName>
    </submittedName>
</protein>
<evidence type="ECO:0000256" key="8">
    <source>
        <dbReference type="ARBA" id="ARBA00022918"/>
    </source>
</evidence>
<dbReference type="GO" id="GO:0004519">
    <property type="term" value="F:endonuclease activity"/>
    <property type="evidence" value="ECO:0007669"/>
    <property type="project" value="UniProtKB-KW"/>
</dbReference>
<keyword evidence="5" id="KW-0064">Aspartyl protease</keyword>
<sequence length="592" mass="67645">MNGGVRIEGDTVTFYKNVTTIQTQQQVPKLLALEELEMDEDEYIELQQSISSIEPNNYFSNKLSQVFQELKAAGYIGDDPLKFWSKNQVVCELNIINPDLTIQNKPLKHVTPAMEETFRKHIDALLKLKVIRASKSRHRTTAFIVYSGTTVDPVTGKENKGKERMVFNYKRLNDNTEKDQYSLPGINTILKRVGQSKIYSKFDLKSGFHQVAMAPQSVEWTAFLAPGGLYEWLVMPFGLKNAPAVFQRKMDNVFRGTEDFIAVYIDDILVFSETEEEHLKHLRILLQICQQHGLVLSPTKMKIGTKTIEFLGAVIGNRKIKLQEHIIKKIADFSDDELKTTKGLRSWLGILNYARAYMPNMGRILGPLYSKVSPNGEKRLNAEDWRLIREVRTTIRALPDLELPPADSFIVIEADGCMEGWGGVCKWKKLKKDFRRNERVCAYASGKFDPPKGTIDAELFAVMNSMDKFKIHYLDRKELLIRSDCQALISFYNKSSENKPSRVRWIAFNDFVTGLGIDVTFEHIDGKDSQLADSLSRLVTSLVRHEGKWQQQRMALVIIEEMMQKALSKEIRSQVAHQISALLKIIDKGKSI</sequence>
<organism evidence="10">
    <name type="scientific">Dioscorea bacilliform virus</name>
    <dbReference type="NCBI Taxonomy" id="52996"/>
    <lineage>
        <taxon>Viruses</taxon>
        <taxon>Riboviria</taxon>
        <taxon>Pararnavirae</taxon>
        <taxon>Artverviricota</taxon>
        <taxon>Revtraviricetes</taxon>
        <taxon>Ortervirales</taxon>
        <taxon>Caulimoviridae</taxon>
        <taxon>Badnavirus</taxon>
    </lineage>
</organism>
<keyword evidence="4" id="KW-0540">Nuclease</keyword>
<name>A2T3A1_9VIRU</name>
<keyword evidence="6" id="KW-0255">Endonuclease</keyword>
<keyword evidence="3" id="KW-0548">Nucleotidyltransferase</keyword>
<keyword evidence="7" id="KW-0378">Hydrolase</keyword>
<dbReference type="EMBL" id="DQ822074">
    <property type="protein sequence ID" value="ABI47987.1"/>
    <property type="molecule type" value="Genomic_DNA"/>
</dbReference>
<evidence type="ECO:0000256" key="1">
    <source>
        <dbReference type="ARBA" id="ARBA00022670"/>
    </source>
</evidence>
<keyword evidence="1" id="KW-0645">Protease</keyword>
<evidence type="ECO:0000259" key="9">
    <source>
        <dbReference type="PROSITE" id="PS50878"/>
    </source>
</evidence>
<dbReference type="InterPro" id="IPR041373">
    <property type="entry name" value="RT_RNaseH"/>
</dbReference>
<dbReference type="SUPFAM" id="SSF56672">
    <property type="entry name" value="DNA/RNA polymerases"/>
    <property type="match status" value="1"/>
</dbReference>
<dbReference type="Gene3D" id="3.30.70.270">
    <property type="match status" value="1"/>
</dbReference>
<evidence type="ECO:0000256" key="6">
    <source>
        <dbReference type="ARBA" id="ARBA00022759"/>
    </source>
</evidence>
<evidence type="ECO:0000256" key="4">
    <source>
        <dbReference type="ARBA" id="ARBA00022722"/>
    </source>
</evidence>
<proteinExistence type="predicted"/>
<dbReference type="GO" id="GO:0003964">
    <property type="term" value="F:RNA-directed DNA polymerase activity"/>
    <property type="evidence" value="ECO:0007669"/>
    <property type="project" value="UniProtKB-KW"/>
</dbReference>
<dbReference type="InterPro" id="IPR043502">
    <property type="entry name" value="DNA/RNA_pol_sf"/>
</dbReference>
<dbReference type="Pfam" id="PF00078">
    <property type="entry name" value="RVT_1"/>
    <property type="match status" value="1"/>
</dbReference>
<accession>A2T3A1</accession>
<dbReference type="CDD" id="cd01647">
    <property type="entry name" value="RT_LTR"/>
    <property type="match status" value="1"/>
</dbReference>
<evidence type="ECO:0000313" key="10">
    <source>
        <dbReference type="EMBL" id="ABI47987.1"/>
    </source>
</evidence>
<dbReference type="Pfam" id="PF17917">
    <property type="entry name" value="RT_RNaseH"/>
    <property type="match status" value="1"/>
</dbReference>
<evidence type="ECO:0000256" key="2">
    <source>
        <dbReference type="ARBA" id="ARBA00022679"/>
    </source>
</evidence>
<dbReference type="PROSITE" id="PS50878">
    <property type="entry name" value="RT_POL"/>
    <property type="match status" value="1"/>
</dbReference>
<reference evidence="10" key="1">
    <citation type="journal article" date="2007" name="Arch. Virol.">
        <title>Molecular analysis of a full-length sequence of a new yam badnavirus from Dioscorea sansibarensis.</title>
        <authorList>
            <person name="Seal S."/>
            <person name="Muller E."/>
        </authorList>
    </citation>
    <scope>NUCLEOTIDE SEQUENCE</scope>
    <source>
        <strain evidence="10">B39</strain>
    </source>
</reference>
<dbReference type="InterPro" id="IPR043128">
    <property type="entry name" value="Rev_trsase/Diguanyl_cyclase"/>
</dbReference>
<dbReference type="GO" id="GO:0006508">
    <property type="term" value="P:proteolysis"/>
    <property type="evidence" value="ECO:0007669"/>
    <property type="project" value="UniProtKB-KW"/>
</dbReference>